<dbReference type="OrthoDB" id="6183265at2"/>
<reference evidence="2 3" key="1">
    <citation type="submission" date="2018-10" db="EMBL/GenBank/DDBJ databases">
        <title>Genomic Encyclopedia of Type Strains, Phase IV (KMG-IV): sequencing the most valuable type-strain genomes for metagenomic binning, comparative biology and taxonomic classification.</title>
        <authorList>
            <person name="Goeker M."/>
        </authorList>
    </citation>
    <scope>NUCLEOTIDE SEQUENCE [LARGE SCALE GENOMIC DNA]</scope>
    <source>
        <strain evidence="2 3">DSM 23229</strain>
    </source>
</reference>
<organism evidence="2 3">
    <name type="scientific">Kushneria sinocarnis</name>
    <dbReference type="NCBI Taxonomy" id="595502"/>
    <lineage>
        <taxon>Bacteria</taxon>
        <taxon>Pseudomonadati</taxon>
        <taxon>Pseudomonadota</taxon>
        <taxon>Gammaproteobacteria</taxon>
        <taxon>Oceanospirillales</taxon>
        <taxon>Halomonadaceae</taxon>
        <taxon>Kushneria</taxon>
    </lineage>
</organism>
<protein>
    <submittedName>
        <fullName evidence="2">Uncharacterized protein</fullName>
    </submittedName>
</protein>
<comment type="caution">
    <text evidence="2">The sequence shown here is derived from an EMBL/GenBank/DDBJ whole genome shotgun (WGS) entry which is preliminary data.</text>
</comment>
<feature type="region of interest" description="Disordered" evidence="1">
    <location>
        <begin position="1"/>
        <end position="21"/>
    </location>
</feature>
<evidence type="ECO:0000313" key="3">
    <source>
        <dbReference type="Proteomes" id="UP000281975"/>
    </source>
</evidence>
<dbReference type="Proteomes" id="UP000281975">
    <property type="component" value="Unassembled WGS sequence"/>
</dbReference>
<proteinExistence type="predicted"/>
<gene>
    <name evidence="2" type="ORF">C7446_2156</name>
</gene>
<dbReference type="RefSeq" id="WP_121173099.1">
    <property type="nucleotide sequence ID" value="NZ_RBIN01000006.1"/>
</dbReference>
<evidence type="ECO:0000313" key="2">
    <source>
        <dbReference type="EMBL" id="RKR02442.1"/>
    </source>
</evidence>
<name>A0A420WV72_9GAMM</name>
<sequence>MNPFRRRSRQPRAGVETESILPGEHFEDVPNLITLNDLKRRQQRIEWRMRQEHFKRYGVAPGPTIIRNLN</sequence>
<accession>A0A420WV72</accession>
<dbReference type="EMBL" id="RBIN01000006">
    <property type="protein sequence ID" value="RKR02442.1"/>
    <property type="molecule type" value="Genomic_DNA"/>
</dbReference>
<dbReference type="AlphaFoldDB" id="A0A420WV72"/>
<feature type="compositionally biased region" description="Basic residues" evidence="1">
    <location>
        <begin position="1"/>
        <end position="10"/>
    </location>
</feature>
<evidence type="ECO:0000256" key="1">
    <source>
        <dbReference type="SAM" id="MobiDB-lite"/>
    </source>
</evidence>
<keyword evidence="3" id="KW-1185">Reference proteome</keyword>